<evidence type="ECO:0000313" key="2">
    <source>
        <dbReference type="EMBL" id="MBP4137790.1"/>
    </source>
</evidence>
<evidence type="ECO:0000313" key="3">
    <source>
        <dbReference type="Proteomes" id="UP000675047"/>
    </source>
</evidence>
<organism evidence="2 3">
    <name type="scientific">Flavobacterium geliluteum</name>
    <dbReference type="NCBI Taxonomy" id="2816120"/>
    <lineage>
        <taxon>Bacteria</taxon>
        <taxon>Pseudomonadati</taxon>
        <taxon>Bacteroidota</taxon>
        <taxon>Flavobacteriia</taxon>
        <taxon>Flavobacteriales</taxon>
        <taxon>Flavobacteriaceae</taxon>
        <taxon>Flavobacterium</taxon>
    </lineage>
</organism>
<comment type="similarity">
    <text evidence="1">Belongs to the short-chain dehydrogenases/reductases (SDR) family.</text>
</comment>
<dbReference type="InterPro" id="IPR002347">
    <property type="entry name" value="SDR_fam"/>
</dbReference>
<comment type="caution">
    <text evidence="2">The sequence shown here is derived from an EMBL/GenBank/DDBJ whole genome shotgun (WGS) entry which is preliminary data.</text>
</comment>
<reference evidence="2 3" key="1">
    <citation type="submission" date="2021-03" db="EMBL/GenBank/DDBJ databases">
        <title>Flavobacterium Flabelliformis Sp. Nov. And Flavobacterium Geliluteum Sp. Nov., Two Novel Multidrug Resistant Psychrophilic Species Isolated From Antarctica.</title>
        <authorList>
            <person name="Kralova S."/>
            <person name="Busse H.J."/>
            <person name="Bezdicek M."/>
            <person name="Nykrynova M."/>
            <person name="Kroupova E."/>
            <person name="Krsek D."/>
            <person name="Sedlacek I."/>
        </authorList>
    </citation>
    <scope>NUCLEOTIDE SEQUENCE [LARGE SCALE GENOMIC DNA]</scope>
    <source>
        <strain evidence="2 3">P7388</strain>
    </source>
</reference>
<dbReference type="CDD" id="cd05233">
    <property type="entry name" value="SDR_c"/>
    <property type="match status" value="1"/>
</dbReference>
<dbReference type="InterPro" id="IPR036291">
    <property type="entry name" value="NAD(P)-bd_dom_sf"/>
</dbReference>
<dbReference type="InterPro" id="IPR050259">
    <property type="entry name" value="SDR"/>
</dbReference>
<dbReference type="Pfam" id="PF13561">
    <property type="entry name" value="adh_short_C2"/>
    <property type="match status" value="1"/>
</dbReference>
<dbReference type="Gene3D" id="3.40.50.720">
    <property type="entry name" value="NAD(P)-binding Rossmann-like Domain"/>
    <property type="match status" value="1"/>
</dbReference>
<accession>A0A940X7M2</accession>
<dbReference type="PANTHER" id="PTHR42879">
    <property type="entry name" value="3-OXOACYL-(ACYL-CARRIER-PROTEIN) REDUCTASE"/>
    <property type="match status" value="1"/>
</dbReference>
<dbReference type="PRINTS" id="PR00081">
    <property type="entry name" value="GDHRDH"/>
</dbReference>
<keyword evidence="3" id="KW-1185">Reference proteome</keyword>
<evidence type="ECO:0000256" key="1">
    <source>
        <dbReference type="ARBA" id="ARBA00006484"/>
    </source>
</evidence>
<dbReference type="AlphaFoldDB" id="A0A940X7M2"/>
<gene>
    <name evidence="2" type="ORF">J3495_06780</name>
</gene>
<protein>
    <submittedName>
        <fullName evidence="2">SDR family oxidoreductase</fullName>
    </submittedName>
</protein>
<dbReference type="EMBL" id="JAGFBV010000008">
    <property type="protein sequence ID" value="MBP4137790.1"/>
    <property type="molecule type" value="Genomic_DNA"/>
</dbReference>
<name>A0A940X7M2_9FLAO</name>
<sequence>MDNIIFITGASSDIGETLIKSLTEDCIIIAHYNSNDKRLVELQKETKNKIVPIQADFSSNESIIEMLDKIESEIGVPNKIIHLAAPKFENLRFKDVNWNNFQNEINVSLGSITLILNRFLPKMALQKRGRVVTILSSVVLGVPPKALTQYTTVKYALLGLMKALASEYADKKITVNCISPSMVETQFLSQINERIVELAAESHPLKRNANVLDIIPSILMLMSDDSAYINGVNIPITGGSNF</sequence>
<dbReference type="Proteomes" id="UP000675047">
    <property type="component" value="Unassembled WGS sequence"/>
</dbReference>
<proteinExistence type="inferred from homology"/>
<dbReference type="SUPFAM" id="SSF51735">
    <property type="entry name" value="NAD(P)-binding Rossmann-fold domains"/>
    <property type="match status" value="1"/>
</dbReference>
<dbReference type="PANTHER" id="PTHR42879:SF2">
    <property type="entry name" value="3-OXOACYL-[ACYL-CARRIER-PROTEIN] REDUCTASE FABG"/>
    <property type="match status" value="1"/>
</dbReference>
<dbReference type="RefSeq" id="WP_210665797.1">
    <property type="nucleotide sequence ID" value="NZ_JAGFBV010000008.1"/>
</dbReference>